<evidence type="ECO:0000313" key="2">
    <source>
        <dbReference type="EMBL" id="KAF6761566.1"/>
    </source>
</evidence>
<dbReference type="EMBL" id="JACGCI010000009">
    <property type="protein sequence ID" value="KAF6761566.1"/>
    <property type="molecule type" value="Genomic_DNA"/>
</dbReference>
<organism evidence="2 3">
    <name type="scientific">Ephemerocybe angulata</name>
    <dbReference type="NCBI Taxonomy" id="980116"/>
    <lineage>
        <taxon>Eukaryota</taxon>
        <taxon>Fungi</taxon>
        <taxon>Dikarya</taxon>
        <taxon>Basidiomycota</taxon>
        <taxon>Agaricomycotina</taxon>
        <taxon>Agaricomycetes</taxon>
        <taxon>Agaricomycetidae</taxon>
        <taxon>Agaricales</taxon>
        <taxon>Agaricineae</taxon>
        <taxon>Psathyrellaceae</taxon>
        <taxon>Ephemerocybe</taxon>
    </lineage>
</organism>
<accession>A0A8H6ID11</accession>
<keyword evidence="3" id="KW-1185">Reference proteome</keyword>
<feature type="coiled-coil region" evidence="1">
    <location>
        <begin position="59"/>
        <end position="86"/>
    </location>
</feature>
<reference evidence="2 3" key="1">
    <citation type="submission" date="2020-07" db="EMBL/GenBank/DDBJ databases">
        <title>Comparative genomics of pyrophilous fungi reveals a link between fire events and developmental genes.</title>
        <authorList>
            <consortium name="DOE Joint Genome Institute"/>
            <person name="Steindorff A.S."/>
            <person name="Carver A."/>
            <person name="Calhoun S."/>
            <person name="Stillman K."/>
            <person name="Liu H."/>
            <person name="Lipzen A."/>
            <person name="Pangilinan J."/>
            <person name="Labutti K."/>
            <person name="Bruns T.D."/>
            <person name="Grigoriev I.V."/>
        </authorList>
    </citation>
    <scope>NUCLEOTIDE SEQUENCE [LARGE SCALE GENOMIC DNA]</scope>
    <source>
        <strain evidence="2 3">CBS 144469</strain>
    </source>
</reference>
<dbReference type="Proteomes" id="UP000521943">
    <property type="component" value="Unassembled WGS sequence"/>
</dbReference>
<proteinExistence type="predicted"/>
<keyword evidence="1" id="KW-0175">Coiled coil</keyword>
<gene>
    <name evidence="2" type="ORF">DFP72DRAFT_879026</name>
</gene>
<name>A0A8H6ID11_9AGAR</name>
<dbReference type="AlphaFoldDB" id="A0A8H6ID11"/>
<sequence length="98" mass="11449">MSDKDLHRKIIGELESAGVEKAKIEEIQEGLEGSELNVLKNVERLRMLEIKTTHYERKTEALESEVLRWEEKHEELLLKYKSLQRDFTDLQASVEPGI</sequence>
<evidence type="ECO:0000313" key="3">
    <source>
        <dbReference type="Proteomes" id="UP000521943"/>
    </source>
</evidence>
<comment type="caution">
    <text evidence="2">The sequence shown here is derived from an EMBL/GenBank/DDBJ whole genome shotgun (WGS) entry which is preliminary data.</text>
</comment>
<protein>
    <submittedName>
        <fullName evidence="2">Uncharacterized protein</fullName>
    </submittedName>
</protein>
<evidence type="ECO:0000256" key="1">
    <source>
        <dbReference type="SAM" id="Coils"/>
    </source>
</evidence>
<dbReference type="OrthoDB" id="10372547at2759"/>